<dbReference type="KEGG" id="tbn:TBH_C2823"/>
<organism evidence="4 5">
    <name type="scientific">Thiolapillus brandeum</name>
    <dbReference type="NCBI Taxonomy" id="1076588"/>
    <lineage>
        <taxon>Bacteria</taxon>
        <taxon>Pseudomonadati</taxon>
        <taxon>Pseudomonadota</taxon>
        <taxon>Gammaproteobacteria</taxon>
        <taxon>Chromatiales</taxon>
        <taxon>Sedimenticolaceae</taxon>
        <taxon>Thiolapillus</taxon>
    </lineage>
</organism>
<dbReference type="InterPro" id="IPR011990">
    <property type="entry name" value="TPR-like_helical_dom_sf"/>
</dbReference>
<evidence type="ECO:0000313" key="5">
    <source>
        <dbReference type="Proteomes" id="UP000031631"/>
    </source>
</evidence>
<proteinExistence type="predicted"/>
<dbReference type="Pfam" id="PF13432">
    <property type="entry name" value="TPR_16"/>
    <property type="match status" value="1"/>
</dbReference>
<dbReference type="SMART" id="SM00028">
    <property type="entry name" value="TPR"/>
    <property type="match status" value="5"/>
</dbReference>
<dbReference type="SUPFAM" id="SSF48452">
    <property type="entry name" value="TPR-like"/>
    <property type="match status" value="1"/>
</dbReference>
<reference evidence="4 5" key="1">
    <citation type="journal article" date="2014" name="PLoS ONE">
        <title>Physiological and genomic features of a novel sulfur-oxidizing gammaproteobacterium belonging to a previously uncultivated symbiotic lineage isolated from a hydrothermal vent.</title>
        <authorList>
            <person name="Nunoura T."/>
            <person name="Takaki Y."/>
            <person name="Kazama H."/>
            <person name="Kakuta J."/>
            <person name="Shimamura S."/>
            <person name="Makita H."/>
            <person name="Hirai M."/>
            <person name="Miyazaki M."/>
            <person name="Takai K."/>
        </authorList>
    </citation>
    <scope>NUCLEOTIDE SEQUENCE [LARGE SCALE GENOMIC DNA]</scope>
    <source>
        <strain evidence="4 5">Hiromi1</strain>
    </source>
</reference>
<accession>A0A7U6GLA5</accession>
<keyword evidence="2 3" id="KW-0802">TPR repeat</keyword>
<sequence>MHNGGFLLLPMWRLDTLKPLSIIIRPWAYVVLMGIGASGTAIAADVDEGSAASALPMHVDPLDEGRASALHRGPNPHATLSAEQHIQVAAQHMAAGRLPQAMAVLSQALAKYPHHAELFNMRAALELKQQDIKGALADMEQAVKLEPDNALYRVTRSRLYLRFERKDEALADLNEAVKLAPKLVPAHFNRGSLLANLGREKEALADFDRCIGIAPELPAPWFNRGSMHWALGEKAKARADINHFIDLAKEPSWKQAGKDLLKVWDQEEAKQQAGPGGNPS</sequence>
<dbReference type="EMBL" id="AP012273">
    <property type="protein sequence ID" value="BAO45724.1"/>
    <property type="molecule type" value="Genomic_DNA"/>
</dbReference>
<evidence type="ECO:0000313" key="4">
    <source>
        <dbReference type="EMBL" id="BAO45724.1"/>
    </source>
</evidence>
<dbReference type="PROSITE" id="PS50005">
    <property type="entry name" value="TPR"/>
    <property type="match status" value="2"/>
</dbReference>
<dbReference type="Gene3D" id="1.25.40.10">
    <property type="entry name" value="Tetratricopeptide repeat domain"/>
    <property type="match status" value="2"/>
</dbReference>
<dbReference type="InterPro" id="IPR019734">
    <property type="entry name" value="TPR_rpt"/>
</dbReference>
<evidence type="ECO:0000256" key="2">
    <source>
        <dbReference type="ARBA" id="ARBA00022803"/>
    </source>
</evidence>
<evidence type="ECO:0008006" key="6">
    <source>
        <dbReference type="Google" id="ProtNLM"/>
    </source>
</evidence>
<dbReference type="PANTHER" id="PTHR44858:SF1">
    <property type="entry name" value="UDP-N-ACETYLGLUCOSAMINE--PEPTIDE N-ACETYLGLUCOSAMINYLTRANSFERASE SPINDLY-RELATED"/>
    <property type="match status" value="1"/>
</dbReference>
<protein>
    <recommendedName>
        <fullName evidence="6">Tetratricopeptide repeat protein</fullName>
    </recommendedName>
</protein>
<dbReference type="PANTHER" id="PTHR44858">
    <property type="entry name" value="TETRATRICOPEPTIDE REPEAT PROTEIN 6"/>
    <property type="match status" value="1"/>
</dbReference>
<keyword evidence="1" id="KW-0677">Repeat</keyword>
<dbReference type="AlphaFoldDB" id="A0A7U6GLA5"/>
<keyword evidence="5" id="KW-1185">Reference proteome</keyword>
<gene>
    <name evidence="4" type="ORF">TBH_C2823</name>
</gene>
<dbReference type="Pfam" id="PF13181">
    <property type="entry name" value="TPR_8"/>
    <property type="match status" value="2"/>
</dbReference>
<name>A0A7U6GLA5_9GAMM</name>
<dbReference type="OrthoDB" id="9766687at2"/>
<dbReference type="Proteomes" id="UP000031631">
    <property type="component" value="Chromosome"/>
</dbReference>
<dbReference type="InterPro" id="IPR050498">
    <property type="entry name" value="Ycf3"/>
</dbReference>
<feature type="repeat" description="TPR" evidence="3">
    <location>
        <begin position="184"/>
        <end position="217"/>
    </location>
</feature>
<feature type="repeat" description="TPR" evidence="3">
    <location>
        <begin position="116"/>
        <end position="149"/>
    </location>
</feature>
<evidence type="ECO:0000256" key="1">
    <source>
        <dbReference type="ARBA" id="ARBA00022737"/>
    </source>
</evidence>
<evidence type="ECO:0000256" key="3">
    <source>
        <dbReference type="PROSITE-ProRule" id="PRU00339"/>
    </source>
</evidence>